<evidence type="ECO:0000313" key="4">
    <source>
        <dbReference type="Proteomes" id="UP000193689"/>
    </source>
</evidence>
<proteinExistence type="predicted"/>
<sequence length="768" mass="86797">MYGPSNCEGVDAQSSLVPQKRPTDKPGGSIGTKKRSKRVSFNEQPAILGSSVTHVLNPQYLTSMDVPYRSQEDTEKIDCEYKALSPDENGDYTGEEATPDPRINPNNAIIDTAIWENMGGLPQDLMAQNLEGHGLPNAASRGESYDGPVKENSAHNGLYVDVGRDVTRASPMELNEDFDPAFADKYQEIRDASPLNTNQLELDLSDSKGKEVVRAAPEDSNNESIGLAVSKDKQAVRATPMKLNHAKTNISSAEFKKILRATSKNAKNLDLDAANLQARLDQASTVQTVPMGEYQETVIRLKRELNRLKKLVLVQDEAKPHTEEVKLVIRLNEMLVEENHELAEAVQYLTEEVDNLSREAQSLVNQNQNLQMHMPFNDPFNPHSLFEASVEPNSNGSQDYQRLLNEKKSLARKNRVLSEKLAASGRRNEEIIAQCRKAAQRSGPSRSKDLLSKIDGKTDARTGNKNSNTTGDKASNTTGNQTRNRTETKPCNETDFVDPFEEDKLTAKKLFTDLRDQISAFAKQHFSGKPAVKMIRKAQHDLFYRTSKDFEADIINVEFKQYMFESAIWFKLLETFLQRPYAMYSPRARAANEQIRLRVNKRDDSELIADYHYWRALTGEFLSRVYKDEEHYRVGGNPRVKLIEDMSHNCVRFSSNGDEAELNAGFEAIIAKALELAKCVTEGRAWFKFDMWGGAQPDLDKTYGFPIDEEIMTREKEDDVFGLTTEWREDQEVEGVYILASPALCMYGDCNLENYDTYEILEKARVIY</sequence>
<feature type="coiled-coil region" evidence="1">
    <location>
        <begin position="259"/>
        <end position="311"/>
    </location>
</feature>
<feature type="coiled-coil region" evidence="1">
    <location>
        <begin position="339"/>
        <end position="373"/>
    </location>
</feature>
<feature type="compositionally biased region" description="Acidic residues" evidence="2">
    <location>
        <begin position="88"/>
        <end position="98"/>
    </location>
</feature>
<comment type="caution">
    <text evidence="3">The sequence shown here is derived from an EMBL/GenBank/DDBJ whole genome shotgun (WGS) entry which is preliminary data.</text>
</comment>
<gene>
    <name evidence="3" type="ORF">BCR38DRAFT_412597</name>
</gene>
<protein>
    <submittedName>
        <fullName evidence="3">Uncharacterized protein</fullName>
    </submittedName>
</protein>
<feature type="region of interest" description="Disordered" evidence="2">
    <location>
        <begin position="84"/>
        <end position="105"/>
    </location>
</feature>
<organism evidence="3 4">
    <name type="scientific">Pseudomassariella vexata</name>
    <dbReference type="NCBI Taxonomy" id="1141098"/>
    <lineage>
        <taxon>Eukaryota</taxon>
        <taxon>Fungi</taxon>
        <taxon>Dikarya</taxon>
        <taxon>Ascomycota</taxon>
        <taxon>Pezizomycotina</taxon>
        <taxon>Sordariomycetes</taxon>
        <taxon>Xylariomycetidae</taxon>
        <taxon>Amphisphaeriales</taxon>
        <taxon>Pseudomassariaceae</taxon>
        <taxon>Pseudomassariella</taxon>
    </lineage>
</organism>
<keyword evidence="1" id="KW-0175">Coiled coil</keyword>
<dbReference type="InParanoid" id="A0A1Y2DK24"/>
<accession>A0A1Y2DK24</accession>
<dbReference type="GeneID" id="63774930"/>
<keyword evidence="4" id="KW-1185">Reference proteome</keyword>
<feature type="region of interest" description="Disordered" evidence="2">
    <location>
        <begin position="1"/>
        <end position="44"/>
    </location>
</feature>
<name>A0A1Y2DK24_9PEZI</name>
<evidence type="ECO:0000256" key="2">
    <source>
        <dbReference type="SAM" id="MobiDB-lite"/>
    </source>
</evidence>
<dbReference type="RefSeq" id="XP_040712164.1">
    <property type="nucleotide sequence ID" value="XM_040858718.1"/>
</dbReference>
<dbReference type="AlphaFoldDB" id="A0A1Y2DK24"/>
<feature type="region of interest" description="Disordered" evidence="2">
    <location>
        <begin position="436"/>
        <end position="495"/>
    </location>
</feature>
<dbReference type="EMBL" id="MCFJ01000013">
    <property type="protein sequence ID" value="ORY59590.1"/>
    <property type="molecule type" value="Genomic_DNA"/>
</dbReference>
<reference evidence="3 4" key="1">
    <citation type="submission" date="2016-07" db="EMBL/GenBank/DDBJ databases">
        <title>Pervasive Adenine N6-methylation of Active Genes in Fungi.</title>
        <authorList>
            <consortium name="DOE Joint Genome Institute"/>
            <person name="Mondo S.J."/>
            <person name="Dannebaum R.O."/>
            <person name="Kuo R.C."/>
            <person name="Labutti K."/>
            <person name="Haridas S."/>
            <person name="Kuo A."/>
            <person name="Salamov A."/>
            <person name="Ahrendt S.R."/>
            <person name="Lipzen A."/>
            <person name="Sullivan W."/>
            <person name="Andreopoulos W.B."/>
            <person name="Clum A."/>
            <person name="Lindquist E."/>
            <person name="Daum C."/>
            <person name="Ramamoorthy G.K."/>
            <person name="Gryganskyi A."/>
            <person name="Culley D."/>
            <person name="Magnuson J.K."/>
            <person name="James T.Y."/>
            <person name="O'Malley M.A."/>
            <person name="Stajich J.E."/>
            <person name="Spatafora J.W."/>
            <person name="Visel A."/>
            <person name="Grigoriev I.V."/>
        </authorList>
    </citation>
    <scope>NUCLEOTIDE SEQUENCE [LARGE SCALE GENOMIC DNA]</scope>
    <source>
        <strain evidence="3 4">CBS 129021</strain>
    </source>
</reference>
<feature type="compositionally biased region" description="Basic and acidic residues" evidence="2">
    <location>
        <begin position="446"/>
        <end position="462"/>
    </location>
</feature>
<evidence type="ECO:0000313" key="3">
    <source>
        <dbReference type="EMBL" id="ORY59590.1"/>
    </source>
</evidence>
<evidence type="ECO:0000256" key="1">
    <source>
        <dbReference type="SAM" id="Coils"/>
    </source>
</evidence>
<feature type="compositionally biased region" description="Polar residues" evidence="2">
    <location>
        <begin position="463"/>
        <end position="483"/>
    </location>
</feature>
<dbReference type="Proteomes" id="UP000193689">
    <property type="component" value="Unassembled WGS sequence"/>
</dbReference>